<protein>
    <recommendedName>
        <fullName evidence="2">DUF4352 domain-containing protein</fullName>
    </recommendedName>
</protein>
<dbReference type="InterPro" id="IPR029050">
    <property type="entry name" value="Immunoprotect_excell_Ig-like"/>
</dbReference>
<proteinExistence type="predicted"/>
<dbReference type="EMBL" id="BMND01000047">
    <property type="protein sequence ID" value="GGN62624.1"/>
    <property type="molecule type" value="Genomic_DNA"/>
</dbReference>
<name>A0ABQ2K084_9ACTN</name>
<evidence type="ECO:0000313" key="4">
    <source>
        <dbReference type="Proteomes" id="UP000600080"/>
    </source>
</evidence>
<accession>A0ABQ2K084</accession>
<feature type="domain" description="DUF4352" evidence="2">
    <location>
        <begin position="119"/>
        <end position="211"/>
    </location>
</feature>
<keyword evidence="1" id="KW-0732">Signal</keyword>
<organism evidence="3 4">
    <name type="scientific">Streptomyces kronopolitis</name>
    <dbReference type="NCBI Taxonomy" id="1612435"/>
    <lineage>
        <taxon>Bacteria</taxon>
        <taxon>Bacillati</taxon>
        <taxon>Actinomycetota</taxon>
        <taxon>Actinomycetes</taxon>
        <taxon>Kitasatosporales</taxon>
        <taxon>Streptomycetaceae</taxon>
        <taxon>Streptomyces</taxon>
    </lineage>
</organism>
<evidence type="ECO:0000259" key="2">
    <source>
        <dbReference type="Pfam" id="PF11611"/>
    </source>
</evidence>
<dbReference type="Pfam" id="PF11611">
    <property type="entry name" value="DUF4352"/>
    <property type="match status" value="1"/>
</dbReference>
<evidence type="ECO:0000313" key="3">
    <source>
        <dbReference type="EMBL" id="GGN62624.1"/>
    </source>
</evidence>
<dbReference type="InterPro" id="IPR029051">
    <property type="entry name" value="DUF4352"/>
</dbReference>
<dbReference type="Proteomes" id="UP000600080">
    <property type="component" value="Unassembled WGS sequence"/>
</dbReference>
<evidence type="ECO:0000256" key="1">
    <source>
        <dbReference type="ARBA" id="ARBA00022729"/>
    </source>
</evidence>
<gene>
    <name evidence="3" type="ORF">GCM10012285_62920</name>
</gene>
<sequence>MARRIESGRISKAGRKAPSRCVPYSALTRGQGVRWNLGDVVRPSRHATALVIAALGIAAFVTGCSSSKDGPVEPPHSSVPKREVATEAPQKHVEAPVVSVGKTVSYDAVDISSGAKTTMSVTFQAVKYVTASEIGAVKPKGRYAVVTVEVTNTGGKDGGFHPYGKMKWEGKGTAVQGVATMDSTGTQSVDTTYHPGEAVTGDIVLDVPRKGGTVSYYEGTGSASLAFAMPAK</sequence>
<dbReference type="Gene3D" id="2.60.40.1240">
    <property type="match status" value="1"/>
</dbReference>
<reference evidence="4" key="1">
    <citation type="journal article" date="2019" name="Int. J. Syst. Evol. Microbiol.">
        <title>The Global Catalogue of Microorganisms (GCM) 10K type strain sequencing project: providing services to taxonomists for standard genome sequencing and annotation.</title>
        <authorList>
            <consortium name="The Broad Institute Genomics Platform"/>
            <consortium name="The Broad Institute Genome Sequencing Center for Infectious Disease"/>
            <person name="Wu L."/>
            <person name="Ma J."/>
        </authorList>
    </citation>
    <scope>NUCLEOTIDE SEQUENCE [LARGE SCALE GENOMIC DNA]</scope>
    <source>
        <strain evidence="4">CGMCC 4.7323</strain>
    </source>
</reference>
<comment type="caution">
    <text evidence="3">The sequence shown here is derived from an EMBL/GenBank/DDBJ whole genome shotgun (WGS) entry which is preliminary data.</text>
</comment>
<keyword evidence="4" id="KW-1185">Reference proteome</keyword>